<name>A0A8R7K0I0_TRIUA</name>
<keyword evidence="3" id="KW-1185">Reference proteome</keyword>
<sequence>MSPWMDRSYDSAVGPDLAAAAGERADVPHLDHGSGEVALEGGRVVGVGDHLHGGVPVAEQRLVGGEQAPVGHDALVEPFVEGVGGDGVHGHQRPRRSGRAALLRQLRHVAGVHGRVLRRRGRRLQAAAEGAAVRAADGVRAGQGHQVLLAEPLGGEDLGELVHVGGRGRQVAARVLRPRHAPVPPPRGHLVRVPAGQRDAVPGSEGEDVGAGDDAEAGLLHPRLDPVDHLEPAQARVGPGVLLRRVALGGVDQHRRLAAAHEAVVEVEPEEARREARVAGHRLAHLLLHDDLRRRARAVVEPHPQLRAHPRRRRHDQHHVGEYHRRRLDQAHRAAPSHLDLHCR</sequence>
<feature type="region of interest" description="Disordered" evidence="1">
    <location>
        <begin position="179"/>
        <end position="212"/>
    </location>
</feature>
<gene>
    <name evidence="2" type="primary">LOC125533515</name>
</gene>
<organism evidence="2 3">
    <name type="scientific">Triticum urartu</name>
    <name type="common">Red wild einkorn</name>
    <name type="synonym">Crithodium urartu</name>
    <dbReference type="NCBI Taxonomy" id="4572"/>
    <lineage>
        <taxon>Eukaryota</taxon>
        <taxon>Viridiplantae</taxon>
        <taxon>Streptophyta</taxon>
        <taxon>Embryophyta</taxon>
        <taxon>Tracheophyta</taxon>
        <taxon>Spermatophyta</taxon>
        <taxon>Magnoliopsida</taxon>
        <taxon>Liliopsida</taxon>
        <taxon>Poales</taxon>
        <taxon>Poaceae</taxon>
        <taxon>BOP clade</taxon>
        <taxon>Pooideae</taxon>
        <taxon>Triticodae</taxon>
        <taxon>Triticeae</taxon>
        <taxon>Triticinae</taxon>
        <taxon>Triticum</taxon>
    </lineage>
</organism>
<reference evidence="2" key="2">
    <citation type="submission" date="2018-03" db="EMBL/GenBank/DDBJ databases">
        <title>The Triticum urartu genome reveals the dynamic nature of wheat genome evolution.</title>
        <authorList>
            <person name="Ling H."/>
            <person name="Ma B."/>
            <person name="Shi X."/>
            <person name="Liu H."/>
            <person name="Dong L."/>
            <person name="Sun H."/>
            <person name="Cao Y."/>
            <person name="Gao Q."/>
            <person name="Zheng S."/>
            <person name="Li Y."/>
            <person name="Yu Y."/>
            <person name="Du H."/>
            <person name="Qi M."/>
            <person name="Li Y."/>
            <person name="Yu H."/>
            <person name="Cui Y."/>
            <person name="Wang N."/>
            <person name="Chen C."/>
            <person name="Wu H."/>
            <person name="Zhao Y."/>
            <person name="Zhang J."/>
            <person name="Li Y."/>
            <person name="Zhou W."/>
            <person name="Zhang B."/>
            <person name="Hu W."/>
            <person name="Eijk M."/>
            <person name="Tang J."/>
            <person name="Witsenboer H."/>
            <person name="Zhao S."/>
            <person name="Li Z."/>
            <person name="Zhang A."/>
            <person name="Wang D."/>
            <person name="Liang C."/>
        </authorList>
    </citation>
    <scope>NUCLEOTIDE SEQUENCE [LARGE SCALE GENOMIC DNA]</scope>
    <source>
        <strain evidence="2">cv. G1812</strain>
    </source>
</reference>
<evidence type="ECO:0000256" key="1">
    <source>
        <dbReference type="SAM" id="MobiDB-lite"/>
    </source>
</evidence>
<reference evidence="3" key="1">
    <citation type="journal article" date="2013" name="Nature">
        <title>Draft genome of the wheat A-genome progenitor Triticum urartu.</title>
        <authorList>
            <person name="Ling H.Q."/>
            <person name="Zhao S."/>
            <person name="Liu D."/>
            <person name="Wang J."/>
            <person name="Sun H."/>
            <person name="Zhang C."/>
            <person name="Fan H."/>
            <person name="Li D."/>
            <person name="Dong L."/>
            <person name="Tao Y."/>
            <person name="Gao C."/>
            <person name="Wu H."/>
            <person name="Li Y."/>
            <person name="Cui Y."/>
            <person name="Guo X."/>
            <person name="Zheng S."/>
            <person name="Wang B."/>
            <person name="Yu K."/>
            <person name="Liang Q."/>
            <person name="Yang W."/>
            <person name="Lou X."/>
            <person name="Chen J."/>
            <person name="Feng M."/>
            <person name="Jian J."/>
            <person name="Zhang X."/>
            <person name="Luo G."/>
            <person name="Jiang Y."/>
            <person name="Liu J."/>
            <person name="Wang Z."/>
            <person name="Sha Y."/>
            <person name="Zhang B."/>
            <person name="Wu H."/>
            <person name="Tang D."/>
            <person name="Shen Q."/>
            <person name="Xue P."/>
            <person name="Zou S."/>
            <person name="Wang X."/>
            <person name="Liu X."/>
            <person name="Wang F."/>
            <person name="Yang Y."/>
            <person name="An X."/>
            <person name="Dong Z."/>
            <person name="Zhang K."/>
            <person name="Zhang X."/>
            <person name="Luo M.C."/>
            <person name="Dvorak J."/>
            <person name="Tong Y."/>
            <person name="Wang J."/>
            <person name="Yang H."/>
            <person name="Li Z."/>
            <person name="Wang D."/>
            <person name="Zhang A."/>
            <person name="Wang J."/>
        </authorList>
    </citation>
    <scope>NUCLEOTIDE SEQUENCE</scope>
    <source>
        <strain evidence="3">cv. G1812</strain>
    </source>
</reference>
<proteinExistence type="predicted"/>
<evidence type="ECO:0000313" key="3">
    <source>
        <dbReference type="Proteomes" id="UP000015106"/>
    </source>
</evidence>
<dbReference type="Proteomes" id="UP000015106">
    <property type="component" value="Chromosome 1"/>
</dbReference>
<dbReference type="EnsemblPlants" id="TuG1812G0100002393.01.T01">
    <property type="protein sequence ID" value="TuG1812G0100002393.01.T01"/>
    <property type="gene ID" value="TuG1812G0100002393.01"/>
</dbReference>
<evidence type="ECO:0000313" key="2">
    <source>
        <dbReference type="EnsemblPlants" id="TuG1812G0100002393.01.T01"/>
    </source>
</evidence>
<dbReference type="Gramene" id="TuG1812G0100002393.01.T01">
    <property type="protein sequence ID" value="TuG1812G0100002393.01.T01"/>
    <property type="gene ID" value="TuG1812G0100002393.01"/>
</dbReference>
<dbReference type="AlphaFoldDB" id="A0A8R7K0I0"/>
<protein>
    <submittedName>
        <fullName evidence="2">Uncharacterized protein</fullName>
    </submittedName>
</protein>
<reference evidence="2" key="3">
    <citation type="submission" date="2022-06" db="UniProtKB">
        <authorList>
            <consortium name="EnsemblPlants"/>
        </authorList>
    </citation>
    <scope>IDENTIFICATION</scope>
</reference>
<accession>A0A8R7K0I0</accession>